<proteinExistence type="predicted"/>
<dbReference type="AlphaFoldDB" id="A0A9Q1FBM3"/>
<accession>A0A9Q1FBM3</accession>
<dbReference type="Proteomes" id="UP001152622">
    <property type="component" value="Chromosome 7"/>
</dbReference>
<keyword evidence="2" id="KW-1185">Reference proteome</keyword>
<evidence type="ECO:0000313" key="1">
    <source>
        <dbReference type="EMBL" id="KAJ8354895.1"/>
    </source>
</evidence>
<evidence type="ECO:0000313" key="2">
    <source>
        <dbReference type="Proteomes" id="UP001152622"/>
    </source>
</evidence>
<gene>
    <name evidence="1" type="ORF">SKAU_G00224620</name>
</gene>
<organism evidence="1 2">
    <name type="scientific">Synaphobranchus kaupii</name>
    <name type="common">Kaup's arrowtooth eel</name>
    <dbReference type="NCBI Taxonomy" id="118154"/>
    <lineage>
        <taxon>Eukaryota</taxon>
        <taxon>Metazoa</taxon>
        <taxon>Chordata</taxon>
        <taxon>Craniata</taxon>
        <taxon>Vertebrata</taxon>
        <taxon>Euteleostomi</taxon>
        <taxon>Actinopterygii</taxon>
        <taxon>Neopterygii</taxon>
        <taxon>Teleostei</taxon>
        <taxon>Anguilliformes</taxon>
        <taxon>Synaphobranchidae</taxon>
        <taxon>Synaphobranchus</taxon>
    </lineage>
</organism>
<reference evidence="1" key="1">
    <citation type="journal article" date="2023" name="Science">
        <title>Genome structures resolve the early diversification of teleost fishes.</title>
        <authorList>
            <person name="Parey E."/>
            <person name="Louis A."/>
            <person name="Montfort J."/>
            <person name="Bouchez O."/>
            <person name="Roques C."/>
            <person name="Iampietro C."/>
            <person name="Lluch J."/>
            <person name="Castinel A."/>
            <person name="Donnadieu C."/>
            <person name="Desvignes T."/>
            <person name="Floi Bucao C."/>
            <person name="Jouanno E."/>
            <person name="Wen M."/>
            <person name="Mejri S."/>
            <person name="Dirks R."/>
            <person name="Jansen H."/>
            <person name="Henkel C."/>
            <person name="Chen W.J."/>
            <person name="Zahm M."/>
            <person name="Cabau C."/>
            <person name="Klopp C."/>
            <person name="Thompson A.W."/>
            <person name="Robinson-Rechavi M."/>
            <person name="Braasch I."/>
            <person name="Lecointre G."/>
            <person name="Bobe J."/>
            <person name="Postlethwait J.H."/>
            <person name="Berthelot C."/>
            <person name="Roest Crollius H."/>
            <person name="Guiguen Y."/>
        </authorList>
    </citation>
    <scope>NUCLEOTIDE SEQUENCE</scope>
    <source>
        <strain evidence="1">WJC10195</strain>
    </source>
</reference>
<sequence>MSMWLHSKVHATSKKQSLPAQSLDQEFTSKDFALAVPKKPSGSKTSVVCMSFSSQVPDVRCLSSGGESLLLQLCPAPPPLPQYGSRALTEKVQQRLQVLCGSHTCSGCSPSLQQSLRQPSKWQFLREASLQRLGGKRKPGLIVFPKNGGCRSSPGREGSMGFE</sequence>
<dbReference type="EMBL" id="JAINUF010000007">
    <property type="protein sequence ID" value="KAJ8354895.1"/>
    <property type="molecule type" value="Genomic_DNA"/>
</dbReference>
<protein>
    <submittedName>
        <fullName evidence="1">Uncharacterized protein</fullName>
    </submittedName>
</protein>
<comment type="caution">
    <text evidence="1">The sequence shown here is derived from an EMBL/GenBank/DDBJ whole genome shotgun (WGS) entry which is preliminary data.</text>
</comment>
<name>A0A9Q1FBM3_SYNKA</name>